<keyword evidence="1" id="KW-0812">Transmembrane</keyword>
<evidence type="ECO:0000313" key="4">
    <source>
        <dbReference type="Proteomes" id="UP000033434"/>
    </source>
</evidence>
<feature type="domain" description="EAL" evidence="2">
    <location>
        <begin position="318"/>
        <end position="562"/>
    </location>
</feature>
<protein>
    <recommendedName>
        <fullName evidence="2">EAL domain-containing protein</fullName>
    </recommendedName>
</protein>
<dbReference type="CDD" id="cd01948">
    <property type="entry name" value="EAL"/>
    <property type="match status" value="1"/>
</dbReference>
<keyword evidence="1" id="KW-0472">Membrane</keyword>
<dbReference type="EMBL" id="AUXW01000139">
    <property type="protein sequence ID" value="KKE84082.1"/>
    <property type="molecule type" value="Genomic_DNA"/>
</dbReference>
<dbReference type="PANTHER" id="PTHR33121">
    <property type="entry name" value="CYCLIC DI-GMP PHOSPHODIESTERASE PDEF"/>
    <property type="match status" value="1"/>
</dbReference>
<dbReference type="InterPro" id="IPR050706">
    <property type="entry name" value="Cyclic-di-GMP_PDE-like"/>
</dbReference>
<proteinExistence type="predicted"/>
<dbReference type="InterPro" id="IPR035919">
    <property type="entry name" value="EAL_sf"/>
</dbReference>
<dbReference type="SUPFAM" id="SSF141868">
    <property type="entry name" value="EAL domain-like"/>
    <property type="match status" value="1"/>
</dbReference>
<accession>A0A0F6ACZ4</accession>
<feature type="transmembrane region" description="Helical" evidence="1">
    <location>
        <begin position="29"/>
        <end position="54"/>
    </location>
</feature>
<evidence type="ECO:0000256" key="1">
    <source>
        <dbReference type="SAM" id="Phobius"/>
    </source>
</evidence>
<dbReference type="Pfam" id="PF00563">
    <property type="entry name" value="EAL"/>
    <property type="match status" value="1"/>
</dbReference>
<reference evidence="3 4" key="1">
    <citation type="journal article" date="2015" name="BMC Genomics">
        <title>Genome mining reveals unlocked bioactive potential of marine Gram-negative bacteria.</title>
        <authorList>
            <person name="Machado H."/>
            <person name="Sonnenschein E.C."/>
            <person name="Melchiorsen J."/>
            <person name="Gram L."/>
        </authorList>
    </citation>
    <scope>NUCLEOTIDE SEQUENCE [LARGE SCALE GENOMIC DNA]</scope>
    <source>
        <strain evidence="3 4">S4054</strain>
    </source>
</reference>
<evidence type="ECO:0000313" key="3">
    <source>
        <dbReference type="EMBL" id="KKE84082.1"/>
    </source>
</evidence>
<keyword evidence="1" id="KW-1133">Transmembrane helix</keyword>
<dbReference type="PATRIC" id="fig|1129367.4.peg.2146"/>
<dbReference type="Gene3D" id="3.20.20.450">
    <property type="entry name" value="EAL domain"/>
    <property type="match status" value="1"/>
</dbReference>
<dbReference type="SMART" id="SM00052">
    <property type="entry name" value="EAL"/>
    <property type="match status" value="1"/>
</dbReference>
<dbReference type="Proteomes" id="UP000033434">
    <property type="component" value="Unassembled WGS sequence"/>
</dbReference>
<dbReference type="GO" id="GO:0071111">
    <property type="term" value="F:cyclic-guanylate-specific phosphodiesterase activity"/>
    <property type="evidence" value="ECO:0007669"/>
    <property type="project" value="InterPro"/>
</dbReference>
<dbReference type="InterPro" id="IPR001633">
    <property type="entry name" value="EAL_dom"/>
</dbReference>
<comment type="caution">
    <text evidence="3">The sequence shown here is derived from an EMBL/GenBank/DDBJ whole genome shotgun (WGS) entry which is preliminary data.</text>
</comment>
<feature type="transmembrane region" description="Helical" evidence="1">
    <location>
        <begin position="124"/>
        <end position="145"/>
    </location>
</feature>
<dbReference type="PROSITE" id="PS50883">
    <property type="entry name" value="EAL"/>
    <property type="match status" value="1"/>
</dbReference>
<sequence>MNKTLIRLINGRLIMFHFALAKHTVKREYVFLVAWCVLLFICNLSIVQLTSGWIDEQAQRLDTQLSYYIVPISSHELSALAKQFGFSVFPSSDAVTAWLSSPSHFKMGEDALVLHPTDIVNNGIAWALWLNAVLMGLAVGAWALHSKRGNRRAERRRTALFTGNTQATEKSVDTGVAHVTKDKQVTVFAMFRWRCELPKHIEPQSHFSVTLAKCFNKYKYCSAKYLSSGTLTVTLSDVGKDEVEQTIKRLHEVVYQALLAFRGDLSRSAVKCGACFYGEGADQTQVYQIARSSLSIAQNHVWQHIHMLPLNHTLAESLLDAETHIMQDIRAGRFVLFCQPLFDFKSQDVIQSEALLRVRHKTLGLITAGQFIHKIHHNQHLAELDKAIVMQAIKVLSKEPKGFSVSVNLHVVNWSNSVFLNWLIGALRDSGRASDITLELMISDFYQHKGYFEQFFSSLAPLGTNVVLDHVNKPLDMIQLQRLHNVVGIKLAFELIHGINSCAKRRAVVKKIVGQAKKLQVPVYAVGVETQDEFNCIQRLGVDGAQGYFFSAPLLELENSLN</sequence>
<evidence type="ECO:0000259" key="2">
    <source>
        <dbReference type="PROSITE" id="PS50883"/>
    </source>
</evidence>
<gene>
    <name evidence="3" type="ORF">N479_11770</name>
</gene>
<dbReference type="AlphaFoldDB" id="A0A0F6ACZ4"/>
<organism evidence="3 4">
    <name type="scientific">Pseudoalteromonas luteoviolacea S4054</name>
    <dbReference type="NCBI Taxonomy" id="1129367"/>
    <lineage>
        <taxon>Bacteria</taxon>
        <taxon>Pseudomonadati</taxon>
        <taxon>Pseudomonadota</taxon>
        <taxon>Gammaproteobacteria</taxon>
        <taxon>Alteromonadales</taxon>
        <taxon>Pseudoalteromonadaceae</taxon>
        <taxon>Pseudoalteromonas</taxon>
    </lineage>
</organism>
<name>A0A0F6ACZ4_9GAMM</name>
<dbReference type="PANTHER" id="PTHR33121:SF70">
    <property type="entry name" value="SIGNALING PROTEIN YKOW"/>
    <property type="match status" value="1"/>
</dbReference>